<name>A0A176RZC2_9GAMM</name>
<reference evidence="2 3" key="1">
    <citation type="submission" date="2016-05" db="EMBL/GenBank/DDBJ databases">
        <title>Single-cell genome of chain-forming Candidatus Thiomargarita nelsonii and comparison to other large sulfur-oxidizing bacteria.</title>
        <authorList>
            <person name="Winkel M."/>
            <person name="Salman V."/>
            <person name="Woyke T."/>
            <person name="Schulz-Vogt H."/>
            <person name="Richter M."/>
            <person name="Flood B."/>
            <person name="Bailey J."/>
            <person name="Amann R."/>
            <person name="Mussmann M."/>
        </authorList>
    </citation>
    <scope>NUCLEOTIDE SEQUENCE [LARGE SCALE GENOMIC DNA]</scope>
    <source>
        <strain evidence="2 3">THI036</strain>
    </source>
</reference>
<evidence type="ECO:0000313" key="2">
    <source>
        <dbReference type="EMBL" id="OAD21105.1"/>
    </source>
</evidence>
<keyword evidence="2" id="KW-0449">Lipoprotein</keyword>
<comment type="caution">
    <text evidence="2">The sequence shown here is derived from an EMBL/GenBank/DDBJ whole genome shotgun (WGS) entry which is preliminary data.</text>
</comment>
<protein>
    <submittedName>
        <fullName evidence="2">Lipoprotein</fullName>
    </submittedName>
</protein>
<gene>
    <name evidence="2" type="ORF">THIOM_003140</name>
</gene>
<accession>A0A176RZC2</accession>
<dbReference type="Pfam" id="PF09345">
    <property type="entry name" value="SiaC"/>
    <property type="match status" value="1"/>
</dbReference>
<evidence type="ECO:0000259" key="1">
    <source>
        <dbReference type="Pfam" id="PF09345"/>
    </source>
</evidence>
<dbReference type="Proteomes" id="UP000076962">
    <property type="component" value="Unassembled WGS sequence"/>
</dbReference>
<feature type="domain" description="SiaC family regulatory phosphoprotein" evidence="1">
    <location>
        <begin position="13"/>
        <end position="132"/>
    </location>
</feature>
<organism evidence="2 3">
    <name type="scientific">Candidatus Thiomargarita nelsonii</name>
    <dbReference type="NCBI Taxonomy" id="1003181"/>
    <lineage>
        <taxon>Bacteria</taxon>
        <taxon>Pseudomonadati</taxon>
        <taxon>Pseudomonadota</taxon>
        <taxon>Gammaproteobacteria</taxon>
        <taxon>Thiotrichales</taxon>
        <taxon>Thiotrichaceae</taxon>
        <taxon>Thiomargarita</taxon>
    </lineage>
</organism>
<evidence type="ECO:0000313" key="3">
    <source>
        <dbReference type="Proteomes" id="UP000076962"/>
    </source>
</evidence>
<dbReference type="EMBL" id="LUTY01001871">
    <property type="protein sequence ID" value="OAD21105.1"/>
    <property type="molecule type" value="Genomic_DNA"/>
</dbReference>
<sequence length="135" mass="15690">MFRENMLMENLKIKATRYTPEISFNAETNVLELKGECYPENIAEFSDPLFSWLEEYLSVLGNQAVIVNVDLNYFNSSTSKMLLNFFDRLEAEVANGKNISVNWIYEPENDSAEEYGEEFQEDLESLSFNLVTKEE</sequence>
<proteinExistence type="predicted"/>
<dbReference type="InterPro" id="IPR018530">
    <property type="entry name" value="SiaC"/>
</dbReference>
<dbReference type="AlphaFoldDB" id="A0A176RZC2"/>
<keyword evidence="3" id="KW-1185">Reference proteome</keyword>